<accession>A0A0A2WQN5</accession>
<evidence type="ECO:0000256" key="2">
    <source>
        <dbReference type="SAM" id="Phobius"/>
    </source>
</evidence>
<name>A0A0A2WQN5_THEFI</name>
<keyword evidence="2" id="KW-1133">Transmembrane helix</keyword>
<keyword evidence="2" id="KW-0472">Membrane</keyword>
<comment type="caution">
    <text evidence="3">The sequence shown here is derived from an EMBL/GenBank/DDBJ whole genome shotgun (WGS) entry which is preliminary data.</text>
</comment>
<reference evidence="3 4" key="1">
    <citation type="journal article" date="2015" name="Genome Announc.">
        <title>Draft Genome Sequence of the Thermophile Thermus filiformis ATCC 43280, Producer of Carotenoid-(Di)glucoside-Branched Fatty Acid (Di)esters and Source of Hyperthermostable Enzymes of Biotechnological Interest.</title>
        <authorList>
            <person name="Mandelli F."/>
            <person name="Oliveira Ramires B."/>
            <person name="Couger M.B."/>
            <person name="Paixao D.A."/>
            <person name="Camilo C.M."/>
            <person name="Polikarpov I."/>
            <person name="Prade R."/>
            <person name="Riano-Pachon D.M."/>
            <person name="Squina F.M."/>
        </authorList>
    </citation>
    <scope>NUCLEOTIDE SEQUENCE [LARGE SCALE GENOMIC DNA]</scope>
    <source>
        <strain evidence="3 4">ATCC 43280</strain>
    </source>
</reference>
<dbReference type="Pfam" id="PF13181">
    <property type="entry name" value="TPR_8"/>
    <property type="match status" value="1"/>
</dbReference>
<keyword evidence="1" id="KW-0802">TPR repeat</keyword>
<keyword evidence="4" id="KW-1185">Reference proteome</keyword>
<dbReference type="EMBL" id="JPSL02000040">
    <property type="protein sequence ID" value="KGQ21067.1"/>
    <property type="molecule type" value="Genomic_DNA"/>
</dbReference>
<dbReference type="PANTHER" id="PTHR44998:SF1">
    <property type="entry name" value="UDP-N-ACETYLGLUCOSAMINE--PEPTIDE N-ACETYLGLUCOSAMINYLTRANSFERASE 110 KDA SUBUNIT"/>
    <property type="match status" value="1"/>
</dbReference>
<sequence length="212" mass="24398">MRLDELEARYKEALAQGAGARGLEVLLRVRDHLRAKRYQEALALLEREKEALSPWVFPEELARGIRALEENPEAFLDHPFLGAEAWNLVGLRRLEDKEEAEAAFREALARDRGHLRALVNLGNLHLERGEVEEAIRLYQEALRLDPEFPQAHHNLAAAYRRKGQLDKAVFHLKRSQRLLMRPSEGGGAGKRVPFWVWLLLLALLLYLLRPKP</sequence>
<dbReference type="InterPro" id="IPR011990">
    <property type="entry name" value="TPR-like_helical_dom_sf"/>
</dbReference>
<evidence type="ECO:0000313" key="3">
    <source>
        <dbReference type="EMBL" id="KGQ21067.1"/>
    </source>
</evidence>
<dbReference type="Gene3D" id="1.25.40.10">
    <property type="entry name" value="Tetratricopeptide repeat domain"/>
    <property type="match status" value="1"/>
</dbReference>
<feature type="transmembrane region" description="Helical" evidence="2">
    <location>
        <begin position="192"/>
        <end position="208"/>
    </location>
</feature>
<dbReference type="SMART" id="SM00028">
    <property type="entry name" value="TPR"/>
    <property type="match status" value="3"/>
</dbReference>
<dbReference type="RefSeq" id="WP_038067076.1">
    <property type="nucleotide sequence ID" value="NZ_JPSL02000040.1"/>
</dbReference>
<dbReference type="InterPro" id="IPR019734">
    <property type="entry name" value="TPR_rpt"/>
</dbReference>
<organism evidence="3 4">
    <name type="scientific">Thermus filiformis</name>
    <dbReference type="NCBI Taxonomy" id="276"/>
    <lineage>
        <taxon>Bacteria</taxon>
        <taxon>Thermotogati</taxon>
        <taxon>Deinococcota</taxon>
        <taxon>Deinococci</taxon>
        <taxon>Thermales</taxon>
        <taxon>Thermaceae</taxon>
        <taxon>Thermus</taxon>
    </lineage>
</organism>
<feature type="repeat" description="TPR" evidence="1">
    <location>
        <begin position="115"/>
        <end position="148"/>
    </location>
</feature>
<proteinExistence type="predicted"/>
<dbReference type="PROSITE" id="PS50293">
    <property type="entry name" value="TPR_REGION"/>
    <property type="match status" value="1"/>
</dbReference>
<protein>
    <submittedName>
        <fullName evidence="3">Uncharacterized protein</fullName>
    </submittedName>
</protein>
<evidence type="ECO:0000313" key="4">
    <source>
        <dbReference type="Proteomes" id="UP000030364"/>
    </source>
</evidence>
<dbReference type="PROSITE" id="PS50005">
    <property type="entry name" value="TPR"/>
    <property type="match status" value="1"/>
</dbReference>
<dbReference type="Proteomes" id="UP000030364">
    <property type="component" value="Unassembled WGS sequence"/>
</dbReference>
<dbReference type="AlphaFoldDB" id="A0A0A2WQN5"/>
<gene>
    <name evidence="3" type="ORF">THFILI_08810</name>
</gene>
<dbReference type="STRING" id="276.THFILI_08810"/>
<keyword evidence="2" id="KW-0812">Transmembrane</keyword>
<dbReference type="PANTHER" id="PTHR44998">
    <property type="match status" value="1"/>
</dbReference>
<dbReference type="SUPFAM" id="SSF48452">
    <property type="entry name" value="TPR-like"/>
    <property type="match status" value="1"/>
</dbReference>
<dbReference type="OrthoDB" id="31794at2"/>
<dbReference type="Pfam" id="PF13414">
    <property type="entry name" value="TPR_11"/>
    <property type="match status" value="1"/>
</dbReference>
<evidence type="ECO:0000256" key="1">
    <source>
        <dbReference type="PROSITE-ProRule" id="PRU00339"/>
    </source>
</evidence>